<keyword evidence="2" id="KW-1185">Reference proteome</keyword>
<name>A0ABR3ZG76_9PEZI</name>
<evidence type="ECO:0000313" key="1">
    <source>
        <dbReference type="EMBL" id="KAL1898813.1"/>
    </source>
</evidence>
<accession>A0ABR3ZG76</accession>
<evidence type="ECO:0008006" key="3">
    <source>
        <dbReference type="Google" id="ProtNLM"/>
    </source>
</evidence>
<proteinExistence type="predicted"/>
<gene>
    <name evidence="1" type="ORF">Sste5346_003223</name>
</gene>
<reference evidence="1 2" key="1">
    <citation type="journal article" date="2024" name="IMA Fungus">
        <title>IMA Genome - F19 : A genome assembly and annotation guide to empower mycologists, including annotated draft genome sequences of Ceratocystis pirilliformis, Diaporthe australafricana, Fusarium ophioides, Paecilomyces lecythidis, and Sporothrix stenoceras.</title>
        <authorList>
            <person name="Aylward J."/>
            <person name="Wilson A.M."/>
            <person name="Visagie C.M."/>
            <person name="Spraker J."/>
            <person name="Barnes I."/>
            <person name="Buitendag C."/>
            <person name="Ceriani C."/>
            <person name="Del Mar Angel L."/>
            <person name="du Plessis D."/>
            <person name="Fuchs T."/>
            <person name="Gasser K."/>
            <person name="Kramer D."/>
            <person name="Li W."/>
            <person name="Munsamy K."/>
            <person name="Piso A."/>
            <person name="Price J.L."/>
            <person name="Sonnekus B."/>
            <person name="Thomas C."/>
            <person name="van der Nest A."/>
            <person name="van Dijk A."/>
            <person name="van Heerden A."/>
            <person name="van Vuuren N."/>
            <person name="Yilmaz N."/>
            <person name="Duong T.A."/>
            <person name="van der Merwe N.A."/>
            <person name="Wingfield M.J."/>
            <person name="Wingfield B.D."/>
        </authorList>
    </citation>
    <scope>NUCLEOTIDE SEQUENCE [LARGE SCALE GENOMIC DNA]</scope>
    <source>
        <strain evidence="1 2">CMW 5346</strain>
    </source>
</reference>
<sequence length="179" mass="18709">MLSRVSSMVATAGTRASSTAVSTAASAAASTSSTSSPRLNAHAHSASTALRQNWLYESFLNRADQYERLATGTSPHIGVAALGYALITPYIQQDLLPEAASAAGLVNGHPAEGLVNGVSEGIVGGGLASGVPRYPDHIDFELHEAKASGSIGARIKKLHTWPLIKKELNMWQFQGVEGQ</sequence>
<protein>
    <recommendedName>
        <fullName evidence="3">Ubiquinone biosynthesis protein</fullName>
    </recommendedName>
</protein>
<organism evidence="1 2">
    <name type="scientific">Sporothrix stenoceras</name>
    <dbReference type="NCBI Taxonomy" id="5173"/>
    <lineage>
        <taxon>Eukaryota</taxon>
        <taxon>Fungi</taxon>
        <taxon>Dikarya</taxon>
        <taxon>Ascomycota</taxon>
        <taxon>Pezizomycotina</taxon>
        <taxon>Sordariomycetes</taxon>
        <taxon>Sordariomycetidae</taxon>
        <taxon>Ophiostomatales</taxon>
        <taxon>Ophiostomataceae</taxon>
        <taxon>Sporothrix</taxon>
    </lineage>
</organism>
<dbReference type="EMBL" id="JAWCUI010000014">
    <property type="protein sequence ID" value="KAL1898813.1"/>
    <property type="molecule type" value="Genomic_DNA"/>
</dbReference>
<evidence type="ECO:0000313" key="2">
    <source>
        <dbReference type="Proteomes" id="UP001583186"/>
    </source>
</evidence>
<comment type="caution">
    <text evidence="1">The sequence shown here is derived from an EMBL/GenBank/DDBJ whole genome shotgun (WGS) entry which is preliminary data.</text>
</comment>
<dbReference type="Proteomes" id="UP001583186">
    <property type="component" value="Unassembled WGS sequence"/>
</dbReference>